<evidence type="ECO:0000313" key="1">
    <source>
        <dbReference type="EMBL" id="RON43334.1"/>
    </source>
</evidence>
<sequence length="90" mass="10155">MNTLFLLMAQYNGQAVIPLDRVCADYMNLTVEKFKQKRLAGEIDIPVVRLGANSQKAGLGIHLKDLSDYIDRQREKAAKEQNQLMGRAGY</sequence>
<dbReference type="InterPro" id="IPR020518">
    <property type="entry name" value="Tscrpt_reg_PrtN"/>
</dbReference>
<dbReference type="Proteomes" id="UP000285349">
    <property type="component" value="Unassembled WGS sequence"/>
</dbReference>
<comment type="caution">
    <text evidence="1">The sequence shown here is derived from an EMBL/GenBank/DDBJ whole genome shotgun (WGS) entry which is preliminary data.</text>
</comment>
<dbReference type="OrthoDB" id="982642at2"/>
<organism evidence="1 2">
    <name type="scientific">Pseudomonas frederiksbergensis</name>
    <dbReference type="NCBI Taxonomy" id="104087"/>
    <lineage>
        <taxon>Bacteria</taxon>
        <taxon>Pseudomonadati</taxon>
        <taxon>Pseudomonadota</taxon>
        <taxon>Gammaproteobacteria</taxon>
        <taxon>Pseudomonadales</taxon>
        <taxon>Pseudomonadaceae</taxon>
        <taxon>Pseudomonas</taxon>
    </lineage>
</organism>
<dbReference type="Pfam" id="PF11112">
    <property type="entry name" value="PyocinActivator"/>
    <property type="match status" value="1"/>
</dbReference>
<dbReference type="EMBL" id="MOBQ01000024">
    <property type="protein sequence ID" value="RON43334.1"/>
    <property type="molecule type" value="Genomic_DNA"/>
</dbReference>
<proteinExistence type="predicted"/>
<reference evidence="1 2" key="1">
    <citation type="submission" date="2016-10" db="EMBL/GenBank/DDBJ databases">
        <title>Comparative genome analysis of multiple Pseudomonas spp. focuses on biocontrol and plant growth promoting traits.</title>
        <authorList>
            <person name="Tao X.-Y."/>
            <person name="Taylor C.G."/>
        </authorList>
    </citation>
    <scope>NUCLEOTIDE SEQUENCE [LARGE SCALE GENOMIC DNA]</scope>
    <source>
        <strain evidence="1 2">37A10</strain>
    </source>
</reference>
<protein>
    <submittedName>
        <fullName evidence="1">Pyocin activator protein PrtN</fullName>
    </submittedName>
</protein>
<dbReference type="GO" id="GO:0006355">
    <property type="term" value="P:regulation of DNA-templated transcription"/>
    <property type="evidence" value="ECO:0007669"/>
    <property type="project" value="InterPro"/>
</dbReference>
<gene>
    <name evidence="1" type="ORF">BK666_19790</name>
</gene>
<dbReference type="AlphaFoldDB" id="A0A423JZA4"/>
<evidence type="ECO:0000313" key="2">
    <source>
        <dbReference type="Proteomes" id="UP000285349"/>
    </source>
</evidence>
<accession>A0A423JZA4</accession>
<name>A0A423JZA4_9PSED</name>
<dbReference type="RefSeq" id="WP_123512346.1">
    <property type="nucleotide sequence ID" value="NZ_MOBQ01000024.1"/>
</dbReference>